<dbReference type="AlphaFoldDB" id="A0A6T6LS05"/>
<evidence type="ECO:0000256" key="2">
    <source>
        <dbReference type="ARBA" id="ARBA00009759"/>
    </source>
</evidence>
<name>A0A6T6LS05_9RHOD</name>
<dbReference type="GO" id="GO:0046854">
    <property type="term" value="P:phosphatidylinositol phosphate biosynthetic process"/>
    <property type="evidence" value="ECO:0007669"/>
    <property type="project" value="InterPro"/>
</dbReference>
<evidence type="ECO:0000313" key="7">
    <source>
        <dbReference type="EMBL" id="CAD8394985.1"/>
    </source>
</evidence>
<evidence type="ECO:0000256" key="6">
    <source>
        <dbReference type="PIRSR" id="PIRSR600760-2"/>
    </source>
</evidence>
<dbReference type="SUPFAM" id="SSF56655">
    <property type="entry name" value="Carbohydrate phosphatase"/>
    <property type="match status" value="1"/>
</dbReference>
<feature type="binding site" evidence="6">
    <location>
        <position position="120"/>
    </location>
    <ligand>
        <name>Mg(2+)</name>
        <dbReference type="ChEBI" id="CHEBI:18420"/>
        <label>1</label>
        <note>catalytic</note>
    </ligand>
</feature>
<keyword evidence="3 6" id="KW-0479">Metal-binding</keyword>
<evidence type="ECO:0000313" key="10">
    <source>
        <dbReference type="EMBL" id="CAD8394990.1"/>
    </source>
</evidence>
<evidence type="ECO:0000256" key="3">
    <source>
        <dbReference type="ARBA" id="ARBA00022723"/>
    </source>
</evidence>
<dbReference type="EMBL" id="HBEK01009023">
    <property type="protein sequence ID" value="CAD8394985.1"/>
    <property type="molecule type" value="Transcribed_RNA"/>
</dbReference>
<evidence type="ECO:0000256" key="5">
    <source>
        <dbReference type="ARBA" id="ARBA00022842"/>
    </source>
</evidence>
<dbReference type="Pfam" id="PF00459">
    <property type="entry name" value="Inositol_P"/>
    <property type="match status" value="1"/>
</dbReference>
<dbReference type="GO" id="GO:0046872">
    <property type="term" value="F:metal ion binding"/>
    <property type="evidence" value="ECO:0007669"/>
    <property type="project" value="UniProtKB-KW"/>
</dbReference>
<comment type="similarity">
    <text evidence="2">Belongs to the inositol monophosphatase superfamily.</text>
</comment>
<organism evidence="8">
    <name type="scientific">Rhodosorus marinus</name>
    <dbReference type="NCBI Taxonomy" id="101924"/>
    <lineage>
        <taxon>Eukaryota</taxon>
        <taxon>Rhodophyta</taxon>
        <taxon>Stylonematophyceae</taxon>
        <taxon>Stylonematales</taxon>
        <taxon>Stylonemataceae</taxon>
        <taxon>Rhodosorus</taxon>
    </lineage>
</organism>
<dbReference type="PANTHER" id="PTHR43200">
    <property type="entry name" value="PHOSPHATASE"/>
    <property type="match status" value="1"/>
</dbReference>
<dbReference type="Gene3D" id="3.30.540.10">
    <property type="entry name" value="Fructose-1,6-Bisphosphatase, subunit A, domain 1"/>
    <property type="match status" value="1"/>
</dbReference>
<dbReference type="PANTHER" id="PTHR43200:SF6">
    <property type="entry name" value="3'(2'),5'-BISPHOSPHATE NUCLEOTIDASE"/>
    <property type="match status" value="1"/>
</dbReference>
<evidence type="ECO:0000256" key="4">
    <source>
        <dbReference type="ARBA" id="ARBA00022801"/>
    </source>
</evidence>
<feature type="binding site" evidence="6">
    <location>
        <position position="123"/>
    </location>
    <ligand>
        <name>Mg(2+)</name>
        <dbReference type="ChEBI" id="CHEBI:18420"/>
        <label>1</label>
        <note>catalytic</note>
    </ligand>
</feature>
<feature type="binding site" evidence="6">
    <location>
        <position position="68"/>
    </location>
    <ligand>
        <name>Mg(2+)</name>
        <dbReference type="ChEBI" id="CHEBI:18420"/>
        <label>1</label>
        <note>catalytic</note>
    </ligand>
</feature>
<dbReference type="InterPro" id="IPR020550">
    <property type="entry name" value="Inositol_monophosphatase_CS"/>
</dbReference>
<reference evidence="8" key="1">
    <citation type="submission" date="2021-01" db="EMBL/GenBank/DDBJ databases">
        <authorList>
            <person name="Corre E."/>
            <person name="Pelletier E."/>
            <person name="Niang G."/>
            <person name="Scheremetjew M."/>
            <person name="Finn R."/>
            <person name="Kale V."/>
            <person name="Holt S."/>
            <person name="Cochrane G."/>
            <person name="Meng A."/>
            <person name="Brown T."/>
            <person name="Cohen L."/>
        </authorList>
    </citation>
    <scope>NUCLEOTIDE SEQUENCE</scope>
    <source>
        <strain evidence="8">UTEX LB 2760</strain>
    </source>
</reference>
<gene>
    <name evidence="7" type="ORF">RMAR0315_LOCUS4970</name>
    <name evidence="8" type="ORF">RMAR0315_LOCUS4971</name>
    <name evidence="9" type="ORF">RMAR0315_LOCUS4972</name>
    <name evidence="10" type="ORF">RMAR0315_LOCUS4975</name>
</gene>
<keyword evidence="5 6" id="KW-0460">Magnesium</keyword>
<evidence type="ECO:0000256" key="1">
    <source>
        <dbReference type="ARBA" id="ARBA00001946"/>
    </source>
</evidence>
<accession>A0A6T6LS05</accession>
<dbReference type="InterPro" id="IPR051090">
    <property type="entry name" value="Inositol_monoP_superfamily"/>
</dbReference>
<dbReference type="GO" id="GO:0000103">
    <property type="term" value="P:sulfate assimilation"/>
    <property type="evidence" value="ECO:0007669"/>
    <property type="project" value="TreeGrafter"/>
</dbReference>
<keyword evidence="4" id="KW-0378">Hydrolase</keyword>
<dbReference type="CDD" id="cd01517">
    <property type="entry name" value="PAP_phosphatase"/>
    <property type="match status" value="1"/>
</dbReference>
<dbReference type="GO" id="GO:0008441">
    <property type="term" value="F:3'(2'),5'-bisphosphate nucleotidase activity"/>
    <property type="evidence" value="ECO:0007669"/>
    <property type="project" value="TreeGrafter"/>
</dbReference>
<evidence type="ECO:0000313" key="8">
    <source>
        <dbReference type="EMBL" id="CAD8394986.1"/>
    </source>
</evidence>
<comment type="cofactor">
    <cofactor evidence="1 6">
        <name>Mg(2+)</name>
        <dbReference type="ChEBI" id="CHEBI:18420"/>
    </cofactor>
</comment>
<dbReference type="EMBL" id="HBEK01009028">
    <property type="protein sequence ID" value="CAD8394990.1"/>
    <property type="molecule type" value="Transcribed_RNA"/>
</dbReference>
<dbReference type="InterPro" id="IPR000760">
    <property type="entry name" value="Inositol_monophosphatase-like"/>
</dbReference>
<evidence type="ECO:0008006" key="11">
    <source>
        <dbReference type="Google" id="ProtNLM"/>
    </source>
</evidence>
<dbReference type="Gene3D" id="3.40.190.80">
    <property type="match status" value="1"/>
</dbReference>
<proteinExistence type="inferred from homology"/>
<dbReference type="EMBL" id="HBEK01009025">
    <property type="protein sequence ID" value="CAD8394987.1"/>
    <property type="molecule type" value="Transcribed_RNA"/>
</dbReference>
<dbReference type="EMBL" id="HBEK01009024">
    <property type="protein sequence ID" value="CAD8394986.1"/>
    <property type="molecule type" value="Transcribed_RNA"/>
</dbReference>
<dbReference type="PROSITE" id="PS00630">
    <property type="entry name" value="IMP_2"/>
    <property type="match status" value="1"/>
</dbReference>
<sequence length="359" mass="37845">MSLLKELSTGLSVVRKACLMAVRVRKMASEGSLWKADKSAVTIADLAIQAIALHELSSLFSEDSFIAEESSLTVRGKPELSARVREVLAKEGCELSESQILEILDKGGALSTSGRVWTLDPVDGTRGFIDGGQYAVALAFLVDGFVEIGIIGCPALPDTLTGSSGRVGSIFYAVRGRGAIEIGLGDDSRHDLRADGDAPIRVVEAAESNVTSYAHSAFVASTLGWGSDPPVRRDSCCKYAMIARGQACSFIKQPKVSYVEKVWDHAAGVLILTDAGGKVTDGSGIPFDFSSGRELNLNNRGIIAAASASLHCEILQAIDEARGALGLHRTRKSKVTPVALCTGFPIQSATGPYCLSGRA</sequence>
<protein>
    <recommendedName>
        <fullName evidence="11">3'(2'),5'-bisphosphate nucleotidase</fullName>
    </recommendedName>
</protein>
<feature type="binding site" evidence="6">
    <location>
        <position position="264"/>
    </location>
    <ligand>
        <name>Mg(2+)</name>
        <dbReference type="ChEBI" id="CHEBI:18420"/>
        <label>1</label>
        <note>catalytic</note>
    </ligand>
</feature>
<evidence type="ECO:0000313" key="9">
    <source>
        <dbReference type="EMBL" id="CAD8394987.1"/>
    </source>
</evidence>